<dbReference type="OrthoDB" id="19996at2759"/>
<proteinExistence type="predicted"/>
<accession>A0A0L0FG29</accession>
<keyword evidence="3" id="KW-1185">Reference proteome</keyword>
<organism evidence="2 3">
    <name type="scientific">Sphaeroforma arctica JP610</name>
    <dbReference type="NCBI Taxonomy" id="667725"/>
    <lineage>
        <taxon>Eukaryota</taxon>
        <taxon>Ichthyosporea</taxon>
        <taxon>Ichthyophonida</taxon>
        <taxon>Sphaeroforma</taxon>
    </lineage>
</organism>
<sequence length="140" mass="15610">MYALCIPTHLPHPQPPQKKNSVDPEGDFEGDPMDVAGHVSNEVLEWEVNNCAKAIAAAKAKGQEPDNDILQKKQTAEVMMQVLIIQIQTEKLSLEDYCAQVKTKIVAEKKLAAKLKAKGKIEWAKAALMRAKIMEKEMEE</sequence>
<evidence type="ECO:0000313" key="3">
    <source>
        <dbReference type="Proteomes" id="UP000054560"/>
    </source>
</evidence>
<dbReference type="Proteomes" id="UP000054560">
    <property type="component" value="Unassembled WGS sequence"/>
</dbReference>
<reference evidence="2 3" key="1">
    <citation type="submission" date="2011-02" db="EMBL/GenBank/DDBJ databases">
        <title>The Genome Sequence of Sphaeroforma arctica JP610.</title>
        <authorList>
            <consortium name="The Broad Institute Genome Sequencing Platform"/>
            <person name="Russ C."/>
            <person name="Cuomo C."/>
            <person name="Young S.K."/>
            <person name="Zeng Q."/>
            <person name="Gargeya S."/>
            <person name="Alvarado L."/>
            <person name="Berlin A."/>
            <person name="Chapman S.B."/>
            <person name="Chen Z."/>
            <person name="Freedman E."/>
            <person name="Gellesch M."/>
            <person name="Goldberg J."/>
            <person name="Griggs A."/>
            <person name="Gujja S."/>
            <person name="Heilman E."/>
            <person name="Heiman D."/>
            <person name="Howarth C."/>
            <person name="Mehta T."/>
            <person name="Neiman D."/>
            <person name="Pearson M."/>
            <person name="Roberts A."/>
            <person name="Saif S."/>
            <person name="Shea T."/>
            <person name="Shenoy N."/>
            <person name="Sisk P."/>
            <person name="Stolte C."/>
            <person name="Sykes S."/>
            <person name="White J."/>
            <person name="Yandava C."/>
            <person name="Burger G."/>
            <person name="Gray M.W."/>
            <person name="Holland P.W.H."/>
            <person name="King N."/>
            <person name="Lang F.B.F."/>
            <person name="Roger A.J."/>
            <person name="Ruiz-Trillo I."/>
            <person name="Haas B."/>
            <person name="Nusbaum C."/>
            <person name="Birren B."/>
        </authorList>
    </citation>
    <scope>NUCLEOTIDE SEQUENCE [LARGE SCALE GENOMIC DNA]</scope>
    <source>
        <strain evidence="2 3">JP610</strain>
    </source>
</reference>
<dbReference type="AlphaFoldDB" id="A0A0L0FG29"/>
<protein>
    <submittedName>
        <fullName evidence="2">Uncharacterized protein</fullName>
    </submittedName>
</protein>
<dbReference type="GeneID" id="25912257"/>
<dbReference type="EMBL" id="KQ243453">
    <property type="protein sequence ID" value="KNC75732.1"/>
    <property type="molecule type" value="Genomic_DNA"/>
</dbReference>
<dbReference type="RefSeq" id="XP_014149634.1">
    <property type="nucleotide sequence ID" value="XM_014294159.1"/>
</dbReference>
<name>A0A0L0FG29_9EUKA</name>
<evidence type="ECO:0000313" key="2">
    <source>
        <dbReference type="EMBL" id="KNC75732.1"/>
    </source>
</evidence>
<feature type="region of interest" description="Disordered" evidence="1">
    <location>
        <begin position="1"/>
        <end position="34"/>
    </location>
</feature>
<evidence type="ECO:0000256" key="1">
    <source>
        <dbReference type="SAM" id="MobiDB-lite"/>
    </source>
</evidence>
<gene>
    <name evidence="2" type="ORF">SARC_11753</name>
</gene>
<dbReference type="eggNOG" id="ENOG502T2BB">
    <property type="taxonomic scope" value="Eukaryota"/>
</dbReference>